<organism evidence="2 3">
    <name type="scientific">Inquilinus ginsengisoli</name>
    <dbReference type="NCBI Taxonomy" id="363840"/>
    <lineage>
        <taxon>Bacteria</taxon>
        <taxon>Pseudomonadati</taxon>
        <taxon>Pseudomonadota</taxon>
        <taxon>Alphaproteobacteria</taxon>
        <taxon>Rhodospirillales</taxon>
        <taxon>Rhodospirillaceae</taxon>
        <taxon>Inquilinus</taxon>
    </lineage>
</organism>
<dbReference type="EMBL" id="JAVDPW010000001">
    <property type="protein sequence ID" value="MDR6288082.1"/>
    <property type="molecule type" value="Genomic_DNA"/>
</dbReference>
<comment type="caution">
    <text evidence="2">The sequence shown here is derived from an EMBL/GenBank/DDBJ whole genome shotgun (WGS) entry which is preliminary data.</text>
</comment>
<evidence type="ECO:0008006" key="4">
    <source>
        <dbReference type="Google" id="ProtNLM"/>
    </source>
</evidence>
<evidence type="ECO:0000313" key="3">
    <source>
        <dbReference type="Proteomes" id="UP001262410"/>
    </source>
</evidence>
<keyword evidence="3" id="KW-1185">Reference proteome</keyword>
<evidence type="ECO:0000313" key="2">
    <source>
        <dbReference type="EMBL" id="MDR6288082.1"/>
    </source>
</evidence>
<sequence length="282" mass="30071">MLAILAGSLLLTAPSARVPTAPGLAVSFPPLGPDIRSPHASDPVFAALLATAESSRDPLQMNKGGYAGLFQLGEAAAAVAGLYDPGAPVTADDTRNRWRGTFHIPGYPEVRTIGDFLDTPAAQQAAFRMHLAYLDSEIQRRGLDRQIGLYVAGVPITWDGLRAMMHLGGPDGTERFIATGGAYDPADDNGMRISDYGRRFAGFLAIEPTRPAIMPTLVVPTSATQGPVAPATADPAMVVPTLVATTPHPRPLRRHLQERQRGARGRPLPNRRSRPRVAPRAV</sequence>
<gene>
    <name evidence="2" type="ORF">E9232_000581</name>
</gene>
<accession>A0ABU1JHH4</accession>
<protein>
    <recommendedName>
        <fullName evidence="4">Transglycosylase SLT domain-containing protein</fullName>
    </recommendedName>
</protein>
<evidence type="ECO:0000256" key="1">
    <source>
        <dbReference type="SAM" id="MobiDB-lite"/>
    </source>
</evidence>
<dbReference type="Proteomes" id="UP001262410">
    <property type="component" value="Unassembled WGS sequence"/>
</dbReference>
<reference evidence="2 3" key="1">
    <citation type="submission" date="2023-07" db="EMBL/GenBank/DDBJ databases">
        <title>Sorghum-associated microbial communities from plants grown in Nebraska, USA.</title>
        <authorList>
            <person name="Schachtman D."/>
        </authorList>
    </citation>
    <scope>NUCLEOTIDE SEQUENCE [LARGE SCALE GENOMIC DNA]</scope>
    <source>
        <strain evidence="2 3">584</strain>
    </source>
</reference>
<feature type="compositionally biased region" description="Basic residues" evidence="1">
    <location>
        <begin position="269"/>
        <end position="282"/>
    </location>
</feature>
<feature type="region of interest" description="Disordered" evidence="1">
    <location>
        <begin position="245"/>
        <end position="282"/>
    </location>
</feature>
<name>A0ABU1JHH4_9PROT</name>
<dbReference type="RefSeq" id="WP_309792030.1">
    <property type="nucleotide sequence ID" value="NZ_JAVDPW010000001.1"/>
</dbReference>
<proteinExistence type="predicted"/>